<gene>
    <name evidence="1" type="ORF">DesyoDRAFT_4139</name>
</gene>
<evidence type="ECO:0000313" key="1">
    <source>
        <dbReference type="EMBL" id="EHQ91101.1"/>
    </source>
</evidence>
<dbReference type="STRING" id="768710.DesyoDRAFT_4139"/>
<dbReference type="OrthoDB" id="358345at2"/>
<dbReference type="RefSeq" id="WP_007785848.1">
    <property type="nucleotide sequence ID" value="NZ_CM001441.1"/>
</dbReference>
<proteinExistence type="predicted"/>
<keyword evidence="2" id="KW-1185">Reference proteome</keyword>
<reference evidence="1 2" key="1">
    <citation type="submission" date="2011-11" db="EMBL/GenBank/DDBJ databases">
        <title>The Noncontiguous Finished genome of Desulfosporosinus youngiae DSM 17734.</title>
        <authorList>
            <consortium name="US DOE Joint Genome Institute (JGI-PGF)"/>
            <person name="Lucas S."/>
            <person name="Han J."/>
            <person name="Lapidus A."/>
            <person name="Cheng J.-F."/>
            <person name="Goodwin L."/>
            <person name="Pitluck S."/>
            <person name="Peters L."/>
            <person name="Ovchinnikova G."/>
            <person name="Lu M."/>
            <person name="Land M.L."/>
            <person name="Hauser L."/>
            <person name="Pester M."/>
            <person name="Spring S."/>
            <person name="Ollivier B."/>
            <person name="Rattei T."/>
            <person name="Klenk H.-P."/>
            <person name="Wagner M."/>
            <person name="Loy A."/>
            <person name="Woyke T.J."/>
        </authorList>
    </citation>
    <scope>NUCLEOTIDE SEQUENCE [LARGE SCALE GENOMIC DNA]</scope>
    <source>
        <strain evidence="1 2">DSM 17734</strain>
    </source>
</reference>
<sequence>MLRIDTYIDELIGLLKQNFKEDKKVLLKAMELKNKKEYDFDEYFSALFKWCQNSIRKS</sequence>
<dbReference type="EMBL" id="CM001441">
    <property type="protein sequence ID" value="EHQ91101.1"/>
    <property type="molecule type" value="Genomic_DNA"/>
</dbReference>
<dbReference type="eggNOG" id="COG1708">
    <property type="taxonomic scope" value="Bacteria"/>
</dbReference>
<evidence type="ECO:0000313" key="2">
    <source>
        <dbReference type="Proteomes" id="UP000005104"/>
    </source>
</evidence>
<dbReference type="Proteomes" id="UP000005104">
    <property type="component" value="Chromosome"/>
</dbReference>
<accession>H5Y691</accession>
<protein>
    <submittedName>
        <fullName evidence="1">Uncharacterized protein</fullName>
    </submittedName>
</protein>
<organism evidence="1 2">
    <name type="scientific">Desulfosporosinus youngiae DSM 17734</name>
    <dbReference type="NCBI Taxonomy" id="768710"/>
    <lineage>
        <taxon>Bacteria</taxon>
        <taxon>Bacillati</taxon>
        <taxon>Bacillota</taxon>
        <taxon>Clostridia</taxon>
        <taxon>Eubacteriales</taxon>
        <taxon>Desulfitobacteriaceae</taxon>
        <taxon>Desulfosporosinus</taxon>
    </lineage>
</organism>
<name>H5Y691_9FIRM</name>
<dbReference type="HOGENOM" id="CLU_2972106_0_0_9"/>
<dbReference type="AlphaFoldDB" id="H5Y691"/>